<gene>
    <name evidence="1" type="ORF">FCM35_KLT02535</name>
</gene>
<keyword evidence="2" id="KW-1185">Reference proteome</keyword>
<comment type="caution">
    <text evidence="1">The sequence shown here is derived from an EMBL/GenBank/DDBJ whole genome shotgun (WGS) entry which is preliminary data.</text>
</comment>
<dbReference type="Proteomes" id="UP000623129">
    <property type="component" value="Unassembled WGS sequence"/>
</dbReference>
<dbReference type="OrthoDB" id="48306at2759"/>
<dbReference type="PANTHER" id="PTHR21530:SF7">
    <property type="entry name" value="TRAB DOMAIN-CONTAINING PROTEIN"/>
    <property type="match status" value="1"/>
</dbReference>
<dbReference type="AlphaFoldDB" id="A0A833R3Y5"/>
<dbReference type="InterPro" id="IPR046345">
    <property type="entry name" value="TraB_PrgY-like"/>
</dbReference>
<accession>A0A833R3Y5</accession>
<proteinExistence type="predicted"/>
<dbReference type="CDD" id="cd14726">
    <property type="entry name" value="TraB_PrgY-like"/>
    <property type="match status" value="1"/>
</dbReference>
<dbReference type="GO" id="GO:0005741">
    <property type="term" value="C:mitochondrial outer membrane"/>
    <property type="evidence" value="ECO:0007669"/>
    <property type="project" value="TreeGrafter"/>
</dbReference>
<name>A0A833R3Y5_9POAL</name>
<reference evidence="1" key="1">
    <citation type="submission" date="2020-01" db="EMBL/GenBank/DDBJ databases">
        <title>Genome sequence of Kobresia littledalei, the first chromosome-level genome in the family Cyperaceae.</title>
        <authorList>
            <person name="Qu G."/>
        </authorList>
    </citation>
    <scope>NUCLEOTIDE SEQUENCE</scope>
    <source>
        <strain evidence="1">C.B.Clarke</strain>
        <tissue evidence="1">Leaf</tissue>
    </source>
</reference>
<dbReference type="PANTHER" id="PTHR21530">
    <property type="entry name" value="PHEROMONE SHUTDOWN PROTEIN"/>
    <property type="match status" value="1"/>
</dbReference>
<sequence length="243" mass="27244">MNPFRSFRLLYSSSTRNLSAQGSQLNCKSTSRKTKSATATGGVHRARSLDVVAKGVVHLLCNSSAEGGLCHVYLVGTRHMSQESCKKVKAVMKYIKPQALFLELCESSAGEEMFPQKVQVATMHQMVDMWKGHYILPADICSIWSSEKDLPQQGAAPKSEFRIAYEEAISHGATVYLGDRPIHVKRIVTWSISAELKKRPDLSASALEEHKKAFPFIWETILTERDMFVFLLNLTLSYPFSLK</sequence>
<organism evidence="1 2">
    <name type="scientific">Carex littledalei</name>
    <dbReference type="NCBI Taxonomy" id="544730"/>
    <lineage>
        <taxon>Eukaryota</taxon>
        <taxon>Viridiplantae</taxon>
        <taxon>Streptophyta</taxon>
        <taxon>Embryophyta</taxon>
        <taxon>Tracheophyta</taxon>
        <taxon>Spermatophyta</taxon>
        <taxon>Magnoliopsida</taxon>
        <taxon>Liliopsida</taxon>
        <taxon>Poales</taxon>
        <taxon>Cyperaceae</taxon>
        <taxon>Cyperoideae</taxon>
        <taxon>Cariceae</taxon>
        <taxon>Carex</taxon>
        <taxon>Carex subgen. Euthyceras</taxon>
    </lineage>
</organism>
<dbReference type="EMBL" id="SWLB01000011">
    <property type="protein sequence ID" value="KAF3332958.1"/>
    <property type="molecule type" value="Genomic_DNA"/>
</dbReference>
<protein>
    <submittedName>
        <fullName evidence="1">TraB domain-containing protein</fullName>
    </submittedName>
</protein>
<evidence type="ECO:0000313" key="2">
    <source>
        <dbReference type="Proteomes" id="UP000623129"/>
    </source>
</evidence>
<evidence type="ECO:0000313" key="1">
    <source>
        <dbReference type="EMBL" id="KAF3332958.1"/>
    </source>
</evidence>